<dbReference type="Gene3D" id="1.10.1200.10">
    <property type="entry name" value="ACP-like"/>
    <property type="match status" value="1"/>
</dbReference>
<protein>
    <submittedName>
        <fullName evidence="2">Phosphopantetheine binding protein</fullName>
    </submittedName>
</protein>
<dbReference type="EMBL" id="QPJT01000008">
    <property type="protein sequence ID" value="RCX17250.1"/>
    <property type="molecule type" value="Genomic_DNA"/>
</dbReference>
<proteinExistence type="predicted"/>
<name>A0A369B6V6_9FIRM</name>
<evidence type="ECO:0000313" key="2">
    <source>
        <dbReference type="EMBL" id="RCX17250.1"/>
    </source>
</evidence>
<dbReference type="InterPro" id="IPR009081">
    <property type="entry name" value="PP-bd_ACP"/>
</dbReference>
<dbReference type="OrthoDB" id="2667082at2"/>
<dbReference type="SUPFAM" id="SSF47336">
    <property type="entry name" value="ACP-like"/>
    <property type="match status" value="1"/>
</dbReference>
<gene>
    <name evidence="2" type="ORF">DFR58_108145</name>
</gene>
<organism evidence="2 3">
    <name type="scientific">Anaerobacterium chartisolvens</name>
    <dbReference type="NCBI Taxonomy" id="1297424"/>
    <lineage>
        <taxon>Bacteria</taxon>
        <taxon>Bacillati</taxon>
        <taxon>Bacillota</taxon>
        <taxon>Clostridia</taxon>
        <taxon>Eubacteriales</taxon>
        <taxon>Oscillospiraceae</taxon>
        <taxon>Anaerobacterium</taxon>
    </lineage>
</organism>
<dbReference type="Proteomes" id="UP000253034">
    <property type="component" value="Unassembled WGS sequence"/>
</dbReference>
<feature type="domain" description="Carrier" evidence="1">
    <location>
        <begin position="24"/>
        <end position="83"/>
    </location>
</feature>
<keyword evidence="3" id="KW-1185">Reference proteome</keyword>
<dbReference type="RefSeq" id="WP_114297482.1">
    <property type="nucleotide sequence ID" value="NZ_QPJT01000008.1"/>
</dbReference>
<dbReference type="InterPro" id="IPR036736">
    <property type="entry name" value="ACP-like_sf"/>
</dbReference>
<reference evidence="2 3" key="1">
    <citation type="submission" date="2018-07" db="EMBL/GenBank/DDBJ databases">
        <title>Genomic Encyclopedia of Type Strains, Phase IV (KMG-IV): sequencing the most valuable type-strain genomes for metagenomic binning, comparative biology and taxonomic classification.</title>
        <authorList>
            <person name="Goeker M."/>
        </authorList>
    </citation>
    <scope>NUCLEOTIDE SEQUENCE [LARGE SCALE GENOMIC DNA]</scope>
    <source>
        <strain evidence="2 3">DSM 27016</strain>
    </source>
</reference>
<evidence type="ECO:0000313" key="3">
    <source>
        <dbReference type="Proteomes" id="UP000253034"/>
    </source>
</evidence>
<dbReference type="AlphaFoldDB" id="A0A369B6V6"/>
<accession>A0A369B6V6</accession>
<comment type="caution">
    <text evidence="2">The sequence shown here is derived from an EMBL/GenBank/DDBJ whole genome shotgun (WGS) entry which is preliminary data.</text>
</comment>
<dbReference type="Pfam" id="PF00550">
    <property type="entry name" value="PP-binding"/>
    <property type="match status" value="1"/>
</dbReference>
<evidence type="ECO:0000259" key="1">
    <source>
        <dbReference type="Pfam" id="PF00550"/>
    </source>
</evidence>
<sequence length="455" mass="53428">MLEDNKKEAAGIYVPVTDGTQFIVMKAWEEVLQVNRHLGIKDNFFELGGDPIKADLIAKRIKNIGLTAQDVLENPTIERLAQILWERTSYIEKGDMPRAMRENLDAEYYFCRDGSFDEFTQLLDCNSLMYYFYLKRYVKDYAKYVGILMQDISVNVSLNPDGSLCNIWCDNFDEVDELFKAEVVNGKGYESMADIERLLEQGKIVVIKTYTKKLPFNKDFISLDFEVTDLQEEIEKSNHTFIAVAHDDEMLYYIEVPAVLNDRFIPYGKNKSVGVIKKTDLKPAFDLDLIFASVDIDTEKLARGIDIKDLLRKSISNYFKPCYYNNGFKVYCGFEAMEMLKQIFESEGLCLDHKHSYYKYIDVKGFLDWKLWAVLARKMLLKEMLEQYRDIYPEFSRQNLNDDLSELVEEWKRFRMKVIYRYFKGDFIAGKIYLKHINKIIAMERNVVKKLEEVL</sequence>